<organism evidence="2 3">
    <name type="scientific">Chenopodium quinoa</name>
    <name type="common">Quinoa</name>
    <dbReference type="NCBI Taxonomy" id="63459"/>
    <lineage>
        <taxon>Eukaryota</taxon>
        <taxon>Viridiplantae</taxon>
        <taxon>Streptophyta</taxon>
        <taxon>Embryophyta</taxon>
        <taxon>Tracheophyta</taxon>
        <taxon>Spermatophyta</taxon>
        <taxon>Magnoliopsida</taxon>
        <taxon>eudicotyledons</taxon>
        <taxon>Gunneridae</taxon>
        <taxon>Pentapetalae</taxon>
        <taxon>Caryophyllales</taxon>
        <taxon>Chenopodiaceae</taxon>
        <taxon>Chenopodioideae</taxon>
        <taxon>Atripliceae</taxon>
        <taxon>Chenopodium</taxon>
    </lineage>
</organism>
<dbReference type="Proteomes" id="UP000596660">
    <property type="component" value="Unplaced"/>
</dbReference>
<dbReference type="PANTHER" id="PTHR33065">
    <property type="entry name" value="OS07G0486400 PROTEIN"/>
    <property type="match status" value="1"/>
</dbReference>
<keyword evidence="3" id="KW-1185">Reference proteome</keyword>
<reference evidence="2" key="1">
    <citation type="journal article" date="2017" name="Nature">
        <title>The genome of Chenopodium quinoa.</title>
        <authorList>
            <person name="Jarvis D.E."/>
            <person name="Ho Y.S."/>
            <person name="Lightfoot D.J."/>
            <person name="Schmoeckel S.M."/>
            <person name="Li B."/>
            <person name="Borm T.J.A."/>
            <person name="Ohyanagi H."/>
            <person name="Mineta K."/>
            <person name="Michell C.T."/>
            <person name="Saber N."/>
            <person name="Kharbatia N.M."/>
            <person name="Rupper R.R."/>
            <person name="Sharp A.R."/>
            <person name="Dally N."/>
            <person name="Boughton B.A."/>
            <person name="Woo Y.H."/>
            <person name="Gao G."/>
            <person name="Schijlen E.G.W.M."/>
            <person name="Guo X."/>
            <person name="Momin A.A."/>
            <person name="Negrao S."/>
            <person name="Al-Babili S."/>
            <person name="Gehring C."/>
            <person name="Roessner U."/>
            <person name="Jung C."/>
            <person name="Murphy K."/>
            <person name="Arold S.T."/>
            <person name="Gojobori T."/>
            <person name="van der Linden C.G."/>
            <person name="van Loo E.N."/>
            <person name="Jellen E.N."/>
            <person name="Maughan P.J."/>
            <person name="Tester M."/>
        </authorList>
    </citation>
    <scope>NUCLEOTIDE SEQUENCE [LARGE SCALE GENOMIC DNA]</scope>
    <source>
        <strain evidence="2">cv. PI 614886</strain>
    </source>
</reference>
<sequence length="700" mass="78919">MVDFGRLRVKGFHGRVLFWVSMVDFGGYGDASCWCVRWLRGLGWGSWQGSSGRQSSMGRRLGAGVGQVKFWALRGAFTLDVSDDDELDEIIESQKSPSEEQLKKERMRNSIESIADDNSVWQHPKHTRSEPVIEVLSVRLRNHNQTDYTSESWELYGTIYVHDSMGRVGIGSNRVVLFEREEEIDDPEIIPLTGGALSLFGPNRVMSMDKPVIGIHLSDKVTGDTLIFNYAPLLMTTDTPQLHHQFEQFHKITVPGAPCSAEVEYLALTFAVYAHVEVQLLKQVAGSVIYEEDEQDLDIYGTISAAYNLYDSEHKINCFTLFDINKDSDKTEKVNLIYPTNGITLSRSVVAVPSYSLLTIQLKLWDRAKNELIVEGSYDFLTSNYSRDKIIVGRNCVNAKVTIIWREPFLLDEPCVKSHGYLNRRRFHLLPNAPNISVYPVVEVFSVFIGRQNDEQLSLYGMVNFDGTFGLLNLFERDKTDPFILSSGCNFLPLKGPKKALVPADSFFVSVDLQDVEGRVSIKGIARPKHIPCDPLYHWEDCLLCSVIGHGQKNSFAAIHYTVFSHALKATLKIRFLFNGEQSVDAHCKIYGNLVACYSKYGSRTPYEKLYHRILLFERPEDNSLEVPCKEFDMELSRPVVAVPIDSSLRIAVNLSCQSSGFTQLLRGTREFQVVNGVGNSVTIEGDQIGINITVEWSQA</sequence>
<accession>A0A803N203</accession>
<evidence type="ECO:0000313" key="2">
    <source>
        <dbReference type="EnsemblPlants" id="AUR62039156-RA:cds"/>
    </source>
</evidence>
<proteinExistence type="predicted"/>
<protein>
    <recommendedName>
        <fullName evidence="1">DUF6598 domain-containing protein</fullName>
    </recommendedName>
</protein>
<dbReference type="InterPro" id="IPR046533">
    <property type="entry name" value="DUF6598"/>
</dbReference>
<feature type="domain" description="DUF6598" evidence="1">
    <location>
        <begin position="133"/>
        <end position="389"/>
    </location>
</feature>
<evidence type="ECO:0000313" key="3">
    <source>
        <dbReference type="Proteomes" id="UP000596660"/>
    </source>
</evidence>
<dbReference type="EnsemblPlants" id="AUR62039156-RA">
    <property type="protein sequence ID" value="AUR62039156-RA:cds"/>
    <property type="gene ID" value="AUR62039156"/>
</dbReference>
<dbReference type="PANTHER" id="PTHR33065:SF88">
    <property type="entry name" value="OS11G0104220 PROTEIN"/>
    <property type="match status" value="1"/>
</dbReference>
<dbReference type="Pfam" id="PF20241">
    <property type="entry name" value="DUF6598"/>
    <property type="match status" value="2"/>
</dbReference>
<name>A0A803N203_CHEQI</name>
<dbReference type="AlphaFoldDB" id="A0A803N203"/>
<dbReference type="Gramene" id="AUR62039156-RA">
    <property type="protein sequence ID" value="AUR62039156-RA:cds"/>
    <property type="gene ID" value="AUR62039156"/>
</dbReference>
<dbReference type="OMA" id="INITVEW"/>
<reference evidence="2" key="2">
    <citation type="submission" date="2021-03" db="UniProtKB">
        <authorList>
            <consortium name="EnsemblPlants"/>
        </authorList>
    </citation>
    <scope>IDENTIFICATION</scope>
</reference>
<evidence type="ECO:0000259" key="1">
    <source>
        <dbReference type="Pfam" id="PF20241"/>
    </source>
</evidence>
<feature type="domain" description="DUF6598" evidence="1">
    <location>
        <begin position="442"/>
        <end position="673"/>
    </location>
</feature>